<feature type="domain" description="CzcB-like C-terminal circularly permuted SH3-like" evidence="11">
    <location>
        <begin position="373"/>
        <end position="433"/>
    </location>
</feature>
<evidence type="ECO:0000256" key="6">
    <source>
        <dbReference type="SAM" id="MobiDB-lite"/>
    </source>
</evidence>
<dbReference type="GO" id="GO:0022857">
    <property type="term" value="F:transmembrane transporter activity"/>
    <property type="evidence" value="ECO:0007669"/>
    <property type="project" value="InterPro"/>
</dbReference>
<dbReference type="GO" id="GO:0046914">
    <property type="term" value="F:transition metal ion binding"/>
    <property type="evidence" value="ECO:0007669"/>
    <property type="project" value="TreeGrafter"/>
</dbReference>
<dbReference type="GO" id="GO:0016020">
    <property type="term" value="C:membrane"/>
    <property type="evidence" value="ECO:0007669"/>
    <property type="project" value="InterPro"/>
</dbReference>
<keyword evidence="3" id="KW-0862">Zinc</keyword>
<evidence type="ECO:0000313" key="13">
    <source>
        <dbReference type="Proteomes" id="UP000316609"/>
    </source>
</evidence>
<feature type="transmembrane region" description="Helical" evidence="7">
    <location>
        <begin position="42"/>
        <end position="64"/>
    </location>
</feature>
<protein>
    <submittedName>
        <fullName evidence="12">Efflux RND transporter periplasmic adaptor subunit</fullName>
    </submittedName>
</protein>
<evidence type="ECO:0000256" key="5">
    <source>
        <dbReference type="ARBA" id="ARBA00058766"/>
    </source>
</evidence>
<dbReference type="InterPro" id="IPR051909">
    <property type="entry name" value="MFP_Cation_Efflux"/>
</dbReference>
<dbReference type="InterPro" id="IPR058790">
    <property type="entry name" value="BSH_CusB"/>
</dbReference>
<evidence type="ECO:0000259" key="9">
    <source>
        <dbReference type="Pfam" id="PF25919"/>
    </source>
</evidence>
<dbReference type="Pfam" id="PF25954">
    <property type="entry name" value="Beta-barrel_RND_2"/>
    <property type="match status" value="1"/>
</dbReference>
<dbReference type="Gene3D" id="2.40.50.100">
    <property type="match status" value="1"/>
</dbReference>
<dbReference type="PANTHER" id="PTHR30097:SF15">
    <property type="entry name" value="CATION EFFLUX SYSTEM PROTEIN CUSB"/>
    <property type="match status" value="1"/>
</dbReference>
<evidence type="ECO:0000259" key="8">
    <source>
        <dbReference type="Pfam" id="PF19335"/>
    </source>
</evidence>
<sequence>MSDRWNHDLGSGGAPLDRDIPSAAPGPAPPSAPPPGARFMNLFRWVLFAGLLVLAVGSIAGYVLSRRPAGHAAVAHRARYYCPMHPSYTSDKPGECPICGMTLEPIPPGTATAPAMPRAGDVAGLSEVHIALDRAQLIGVRTARVEKRPVGGQLELVGFVGPDEARIRRVQIRVAGWVQKLFANRTGQRVSAGDPLLSLYSPELYQSEREFLIEKEAKDPLGHDVAEAARDRLQLLEVPDDELRRLEREWSALAVVTLRAPVGGTVLERGVTEGQYVDAATPLFTIADLSRVWVLADLYEMDFARVHRGDRAVFTAEALRGRSFNGRVEFIYPTVSNITRTSKLRLSLDNASGALMPGMYGRLTLSGAGPAGLAVPSEAVIHAGDHDYLFVAKGDGQFEPRAVITGAEAGEWVQILRGVSEGDTVVASGSFLIDSESRLKAAIGGPAPAAGHAR</sequence>
<evidence type="ECO:0000259" key="11">
    <source>
        <dbReference type="Pfam" id="PF25975"/>
    </source>
</evidence>
<dbReference type="InterPro" id="IPR058649">
    <property type="entry name" value="CzcB_C"/>
</dbReference>
<dbReference type="NCBIfam" id="TIGR01730">
    <property type="entry name" value="RND_mfp"/>
    <property type="match status" value="1"/>
</dbReference>
<name>A0A538TLE3_UNCEI</name>
<keyword evidence="7" id="KW-0472">Membrane</keyword>
<dbReference type="FunFam" id="2.40.420.20:FF:000006">
    <property type="entry name" value="RND family efflux transporter MFP subunit"/>
    <property type="match status" value="1"/>
</dbReference>
<organism evidence="12 13">
    <name type="scientific">Eiseniibacteriota bacterium</name>
    <dbReference type="NCBI Taxonomy" id="2212470"/>
    <lineage>
        <taxon>Bacteria</taxon>
        <taxon>Candidatus Eiseniibacteriota</taxon>
    </lineage>
</organism>
<dbReference type="Pfam" id="PF19335">
    <property type="entry name" value="HMBD"/>
    <property type="match status" value="1"/>
</dbReference>
<feature type="region of interest" description="Disordered" evidence="6">
    <location>
        <begin position="1"/>
        <end position="32"/>
    </location>
</feature>
<dbReference type="GO" id="GO:0015679">
    <property type="term" value="P:plasma membrane copper ion transport"/>
    <property type="evidence" value="ECO:0007669"/>
    <property type="project" value="TreeGrafter"/>
</dbReference>
<dbReference type="Proteomes" id="UP000316609">
    <property type="component" value="Unassembled WGS sequence"/>
</dbReference>
<dbReference type="GO" id="GO:0046686">
    <property type="term" value="P:response to cadmium ion"/>
    <property type="evidence" value="ECO:0007669"/>
    <property type="project" value="UniProtKB-KW"/>
</dbReference>
<keyword evidence="2" id="KW-0813">Transport</keyword>
<evidence type="ECO:0000313" key="12">
    <source>
        <dbReference type="EMBL" id="TMQ64444.1"/>
    </source>
</evidence>
<evidence type="ECO:0000256" key="3">
    <source>
        <dbReference type="ARBA" id="ARBA00022833"/>
    </source>
</evidence>
<dbReference type="GO" id="GO:0030288">
    <property type="term" value="C:outer membrane-bounded periplasmic space"/>
    <property type="evidence" value="ECO:0007669"/>
    <property type="project" value="TreeGrafter"/>
</dbReference>
<dbReference type="InterPro" id="IPR058792">
    <property type="entry name" value="Beta-barrel_RND_2"/>
</dbReference>
<dbReference type="Pfam" id="PF25919">
    <property type="entry name" value="BSH_CusB"/>
    <property type="match status" value="1"/>
</dbReference>
<accession>A0A538TLE3</accession>
<keyword evidence="4" id="KW-0105">Cadmium resistance</keyword>
<dbReference type="AlphaFoldDB" id="A0A538TLE3"/>
<keyword evidence="7" id="KW-1133">Transmembrane helix</keyword>
<dbReference type="Gene3D" id="2.40.30.170">
    <property type="match status" value="1"/>
</dbReference>
<dbReference type="InterPro" id="IPR006143">
    <property type="entry name" value="RND_pump_MFP"/>
</dbReference>
<feature type="domain" description="CusB-like barrel-sandwich hybrid" evidence="9">
    <location>
        <begin position="169"/>
        <end position="287"/>
    </location>
</feature>
<comment type="caution">
    <text evidence="12">The sequence shown here is derived from an EMBL/GenBank/DDBJ whole genome shotgun (WGS) entry which is preliminary data.</text>
</comment>
<dbReference type="InterPro" id="IPR045800">
    <property type="entry name" value="HMBD"/>
</dbReference>
<comment type="function">
    <text evidence="5">CzcA and CzcB together would act in zinc efflux nearly as effectively as the complete czc efflux system (CzcABC). The CzcB protein is thought to funnel zinc cations to the CzcA transport protein.</text>
</comment>
<evidence type="ECO:0000256" key="1">
    <source>
        <dbReference type="ARBA" id="ARBA00009477"/>
    </source>
</evidence>
<feature type="domain" description="Heavy metal binding" evidence="8">
    <location>
        <begin position="80"/>
        <end position="105"/>
    </location>
</feature>
<dbReference type="SUPFAM" id="SSF111369">
    <property type="entry name" value="HlyD-like secretion proteins"/>
    <property type="match status" value="1"/>
</dbReference>
<evidence type="ECO:0000256" key="2">
    <source>
        <dbReference type="ARBA" id="ARBA00022448"/>
    </source>
</evidence>
<comment type="similarity">
    <text evidence="1">Belongs to the membrane fusion protein (MFP) (TC 8.A.1) family.</text>
</comment>
<evidence type="ECO:0000259" key="10">
    <source>
        <dbReference type="Pfam" id="PF25954"/>
    </source>
</evidence>
<gene>
    <name evidence="12" type="ORF">E6K78_09160</name>
</gene>
<evidence type="ECO:0000256" key="7">
    <source>
        <dbReference type="SAM" id="Phobius"/>
    </source>
</evidence>
<evidence type="ECO:0000256" key="4">
    <source>
        <dbReference type="ARBA" id="ARBA00043263"/>
    </source>
</evidence>
<proteinExistence type="inferred from homology"/>
<dbReference type="FunFam" id="2.40.30.170:FF:000010">
    <property type="entry name" value="Efflux RND transporter periplasmic adaptor subunit"/>
    <property type="match status" value="1"/>
</dbReference>
<dbReference type="Gene3D" id="2.40.420.20">
    <property type="match status" value="1"/>
</dbReference>
<dbReference type="EMBL" id="VBOY01000086">
    <property type="protein sequence ID" value="TMQ64444.1"/>
    <property type="molecule type" value="Genomic_DNA"/>
</dbReference>
<dbReference type="GO" id="GO:0060003">
    <property type="term" value="P:copper ion export"/>
    <property type="evidence" value="ECO:0007669"/>
    <property type="project" value="TreeGrafter"/>
</dbReference>
<reference evidence="12 13" key="1">
    <citation type="journal article" date="2019" name="Nat. Microbiol.">
        <title>Mediterranean grassland soil C-N compound turnover is dependent on rainfall and depth, and is mediated by genomically divergent microorganisms.</title>
        <authorList>
            <person name="Diamond S."/>
            <person name="Andeer P.F."/>
            <person name="Li Z."/>
            <person name="Crits-Christoph A."/>
            <person name="Burstein D."/>
            <person name="Anantharaman K."/>
            <person name="Lane K.R."/>
            <person name="Thomas B.C."/>
            <person name="Pan C."/>
            <person name="Northen T.R."/>
            <person name="Banfield J.F."/>
        </authorList>
    </citation>
    <scope>NUCLEOTIDE SEQUENCE [LARGE SCALE GENOMIC DNA]</scope>
    <source>
        <strain evidence="12">WS_8</strain>
    </source>
</reference>
<feature type="domain" description="CusB-like beta-barrel" evidence="10">
    <location>
        <begin position="291"/>
        <end position="368"/>
    </location>
</feature>
<keyword evidence="7" id="KW-0812">Transmembrane</keyword>
<dbReference type="Pfam" id="PF25975">
    <property type="entry name" value="CzcB_C"/>
    <property type="match status" value="1"/>
</dbReference>
<dbReference type="PANTHER" id="PTHR30097">
    <property type="entry name" value="CATION EFFLUX SYSTEM PROTEIN CUSB"/>
    <property type="match status" value="1"/>
</dbReference>